<proteinExistence type="predicted"/>
<reference evidence="4" key="1">
    <citation type="submission" date="2022-05" db="EMBL/GenBank/DDBJ databases">
        <title>An RpoN-dependent PEP-CTERM gene is involved in floc formation of an Aquincola tertiaricarbonis strain.</title>
        <authorList>
            <person name="Qiu D."/>
            <person name="Xia M."/>
        </authorList>
    </citation>
    <scope>NUCLEOTIDE SEQUENCE</scope>
    <source>
        <strain evidence="4">RN12</strain>
    </source>
</reference>
<evidence type="ECO:0000259" key="2">
    <source>
        <dbReference type="Pfam" id="PF00501"/>
    </source>
</evidence>
<dbReference type="PANTHER" id="PTHR43767:SF10">
    <property type="entry name" value="SURFACTIN SYNTHASE SUBUNIT 1"/>
    <property type="match status" value="1"/>
</dbReference>
<dbReference type="Proteomes" id="UP001056201">
    <property type="component" value="Chromosome 1"/>
</dbReference>
<organism evidence="4 5">
    <name type="scientific">Aquincola tertiaricarbonis</name>
    <dbReference type="NCBI Taxonomy" id="391953"/>
    <lineage>
        <taxon>Bacteria</taxon>
        <taxon>Pseudomonadati</taxon>
        <taxon>Pseudomonadota</taxon>
        <taxon>Betaproteobacteria</taxon>
        <taxon>Burkholderiales</taxon>
        <taxon>Sphaerotilaceae</taxon>
        <taxon>Aquincola</taxon>
    </lineage>
</organism>
<accession>A0ABY4S3F8</accession>
<dbReference type="Pfam" id="PF00501">
    <property type="entry name" value="AMP-binding"/>
    <property type="match status" value="1"/>
</dbReference>
<evidence type="ECO:0000313" key="4">
    <source>
        <dbReference type="EMBL" id="URI05759.1"/>
    </source>
</evidence>
<feature type="domain" description="AMP-dependent synthetase/ligase" evidence="2">
    <location>
        <begin position="17"/>
        <end position="395"/>
    </location>
</feature>
<dbReference type="EMBL" id="CP097635">
    <property type="protein sequence ID" value="URI05759.1"/>
    <property type="molecule type" value="Genomic_DNA"/>
</dbReference>
<dbReference type="Pfam" id="PF13193">
    <property type="entry name" value="AMP-binding_C"/>
    <property type="match status" value="1"/>
</dbReference>
<dbReference type="InterPro" id="IPR020845">
    <property type="entry name" value="AMP-binding_CS"/>
</dbReference>
<feature type="compositionally biased region" description="Low complexity" evidence="1">
    <location>
        <begin position="538"/>
        <end position="547"/>
    </location>
</feature>
<keyword evidence="4" id="KW-0436">Ligase</keyword>
<dbReference type="InterPro" id="IPR042099">
    <property type="entry name" value="ANL_N_sf"/>
</dbReference>
<dbReference type="InterPro" id="IPR045851">
    <property type="entry name" value="AMP-bd_C_sf"/>
</dbReference>
<name>A0ABY4S3F8_AQUTE</name>
<dbReference type="SUPFAM" id="SSF56801">
    <property type="entry name" value="Acetyl-CoA synthetase-like"/>
    <property type="match status" value="1"/>
</dbReference>
<dbReference type="Gene3D" id="3.30.300.30">
    <property type="match status" value="1"/>
</dbReference>
<dbReference type="Gene3D" id="3.40.50.12780">
    <property type="entry name" value="N-terminal domain of ligase-like"/>
    <property type="match status" value="1"/>
</dbReference>
<dbReference type="InterPro" id="IPR000873">
    <property type="entry name" value="AMP-dep_synth/lig_dom"/>
</dbReference>
<evidence type="ECO:0000256" key="1">
    <source>
        <dbReference type="SAM" id="MobiDB-lite"/>
    </source>
</evidence>
<gene>
    <name evidence="4" type="ORF">MW290_07325</name>
</gene>
<dbReference type="GO" id="GO:0016874">
    <property type="term" value="F:ligase activity"/>
    <property type="evidence" value="ECO:0007669"/>
    <property type="project" value="UniProtKB-KW"/>
</dbReference>
<dbReference type="PANTHER" id="PTHR43767">
    <property type="entry name" value="LONG-CHAIN-FATTY-ACID--COA LIGASE"/>
    <property type="match status" value="1"/>
</dbReference>
<protein>
    <submittedName>
        <fullName evidence="4">Acyl--CoA ligase</fullName>
    </submittedName>
</protein>
<feature type="region of interest" description="Disordered" evidence="1">
    <location>
        <begin position="538"/>
        <end position="560"/>
    </location>
</feature>
<feature type="domain" description="AMP-binding enzyme C-terminal" evidence="3">
    <location>
        <begin position="451"/>
        <end position="525"/>
    </location>
</feature>
<keyword evidence="5" id="KW-1185">Reference proteome</keyword>
<dbReference type="PROSITE" id="PS00455">
    <property type="entry name" value="AMP_BINDING"/>
    <property type="match status" value="1"/>
</dbReference>
<sequence length="560" mass="59548">MTPDLDVDFGVITDQIRAHAHAAPERRALVDPQRTLSYGELDALMDRVAASLQRDGLQPGDAIGICAASSATYAAVFLGALRAGVVVAPLAPGVLPAAFANMLRDAGARLLFVDGSVAGTTGPAAEGSAPRIALDSSELSAPKLAALAPPKGALSPLGRPGGTEAGQPLEDWLAPEGAKPQPVAPQPGWPFNIIYSSGTTGEPKGIVQGHGMRWSHVRRGMRYGYGPQAVSLLSTPLYSNTTLVVFFPSLAAGGTVLLMPKFDAAGYLKLAEAERMTHTMLVPVQYQRLMARPDFDAHDLSATQVKFSTSAPFHAALKADVLKRWPGGLVEFYGMTEGGGTCILEAHAFPDKLHTVGRPSEGHDIRVIDDEGRTLPVGEAGEVVGHSPGMMTGYHNRPEQTRAVEWFDETGKRFIRTGDVGRFDAEGFLTLVDRKKDMIISGGFNLYPSDLEAVLREHPAVAEASVIGVPSAQWGETPVAYVVLRAGQAVTADALRAWTNERLGKTQRLADLRLVAELPRSAIGKVLKRELRDLYMTPPSSLRSLPPGGAAQSLGAARRD</sequence>
<evidence type="ECO:0000259" key="3">
    <source>
        <dbReference type="Pfam" id="PF13193"/>
    </source>
</evidence>
<evidence type="ECO:0000313" key="5">
    <source>
        <dbReference type="Proteomes" id="UP001056201"/>
    </source>
</evidence>
<dbReference type="InterPro" id="IPR050237">
    <property type="entry name" value="ATP-dep_AMP-bd_enzyme"/>
</dbReference>
<dbReference type="RefSeq" id="WP_250194024.1">
    <property type="nucleotide sequence ID" value="NZ_CP097635.1"/>
</dbReference>
<dbReference type="InterPro" id="IPR025110">
    <property type="entry name" value="AMP-bd_C"/>
</dbReference>